<proteinExistence type="inferred from homology"/>
<dbReference type="AlphaFoldDB" id="A0A6P4YWA0"/>
<evidence type="ECO:0000313" key="13">
    <source>
        <dbReference type="RefSeq" id="XP_019633620.1"/>
    </source>
</evidence>
<feature type="region of interest" description="Disordered" evidence="10">
    <location>
        <begin position="33"/>
        <end position="76"/>
    </location>
</feature>
<feature type="compositionally biased region" description="Polar residues" evidence="10">
    <location>
        <begin position="51"/>
        <end position="76"/>
    </location>
</feature>
<evidence type="ECO:0000313" key="12">
    <source>
        <dbReference type="Proteomes" id="UP000515135"/>
    </source>
</evidence>
<keyword evidence="8 11" id="KW-0472">Membrane</keyword>
<evidence type="ECO:0000256" key="10">
    <source>
        <dbReference type="SAM" id="MobiDB-lite"/>
    </source>
</evidence>
<comment type="subcellular location">
    <subcellularLocation>
        <location evidence="1">Golgi apparatus membrane</location>
        <topology evidence="1">Single-pass type II membrane protein</topology>
    </subcellularLocation>
</comment>
<dbReference type="RefSeq" id="XP_019633620.1">
    <property type="nucleotide sequence ID" value="XM_019778061.1"/>
</dbReference>
<dbReference type="PANTHER" id="PTHR14647">
    <property type="entry name" value="GALACTOSE-3-O-SULFOTRANSFERASE"/>
    <property type="match status" value="1"/>
</dbReference>
<evidence type="ECO:0000256" key="8">
    <source>
        <dbReference type="ARBA" id="ARBA00023136"/>
    </source>
</evidence>
<dbReference type="GO" id="GO:0000139">
    <property type="term" value="C:Golgi membrane"/>
    <property type="evidence" value="ECO:0007669"/>
    <property type="project" value="UniProtKB-SubCell"/>
</dbReference>
<evidence type="ECO:0000256" key="4">
    <source>
        <dbReference type="ARBA" id="ARBA00022692"/>
    </source>
</evidence>
<keyword evidence="5" id="KW-0735">Signal-anchor</keyword>
<keyword evidence="7" id="KW-0333">Golgi apparatus</keyword>
<keyword evidence="4 11" id="KW-0812">Transmembrane</keyword>
<reference evidence="13" key="1">
    <citation type="submission" date="2025-08" db="UniProtKB">
        <authorList>
            <consortium name="RefSeq"/>
        </authorList>
    </citation>
    <scope>IDENTIFICATION</scope>
    <source>
        <tissue evidence="13">Gonad</tissue>
    </source>
</reference>
<organism evidence="12 13">
    <name type="scientific">Branchiostoma belcheri</name>
    <name type="common">Amphioxus</name>
    <dbReference type="NCBI Taxonomy" id="7741"/>
    <lineage>
        <taxon>Eukaryota</taxon>
        <taxon>Metazoa</taxon>
        <taxon>Chordata</taxon>
        <taxon>Cephalochordata</taxon>
        <taxon>Leptocardii</taxon>
        <taxon>Amphioxiformes</taxon>
        <taxon>Branchiostomatidae</taxon>
        <taxon>Branchiostoma</taxon>
    </lineage>
</organism>
<evidence type="ECO:0000256" key="9">
    <source>
        <dbReference type="ARBA" id="ARBA00023180"/>
    </source>
</evidence>
<dbReference type="InterPro" id="IPR009729">
    <property type="entry name" value="Gal-3-0_sulfotransfrase"/>
</dbReference>
<accession>A0A6P4YWA0</accession>
<dbReference type="Pfam" id="PF06990">
    <property type="entry name" value="Gal-3-0_sulfotr"/>
    <property type="match status" value="1"/>
</dbReference>
<keyword evidence="6 11" id="KW-1133">Transmembrane helix</keyword>
<dbReference type="GeneID" id="109477037"/>
<dbReference type="SUPFAM" id="SSF52540">
    <property type="entry name" value="P-loop containing nucleoside triphosphate hydrolases"/>
    <property type="match status" value="1"/>
</dbReference>
<keyword evidence="9" id="KW-0325">Glycoprotein</keyword>
<dbReference type="Proteomes" id="UP000515135">
    <property type="component" value="Unplaced"/>
</dbReference>
<name>A0A6P4YWA0_BRABE</name>
<comment type="similarity">
    <text evidence="2">Belongs to the galactose-3-O-sulfotransferase family.</text>
</comment>
<dbReference type="GO" id="GO:0001733">
    <property type="term" value="F:galactosylceramide sulfotransferase activity"/>
    <property type="evidence" value="ECO:0007669"/>
    <property type="project" value="InterPro"/>
</dbReference>
<dbReference type="OrthoDB" id="514299at2759"/>
<dbReference type="PANTHER" id="PTHR14647:SF87">
    <property type="entry name" value="PUTATIVE-RELATED"/>
    <property type="match status" value="1"/>
</dbReference>
<dbReference type="GO" id="GO:0009247">
    <property type="term" value="P:glycolipid biosynthetic process"/>
    <property type="evidence" value="ECO:0007669"/>
    <property type="project" value="InterPro"/>
</dbReference>
<feature type="compositionally biased region" description="Basic residues" evidence="10">
    <location>
        <begin position="33"/>
        <end position="48"/>
    </location>
</feature>
<feature type="transmembrane region" description="Helical" evidence="11">
    <location>
        <begin position="7"/>
        <end position="27"/>
    </location>
</feature>
<evidence type="ECO:0000256" key="2">
    <source>
        <dbReference type="ARBA" id="ARBA00008124"/>
    </source>
</evidence>
<protein>
    <submittedName>
        <fullName evidence="13">Galactose-3-O-sulfotransferase 3-like</fullName>
    </submittedName>
</protein>
<dbReference type="KEGG" id="bbel:109477037"/>
<keyword evidence="12" id="KW-1185">Reference proteome</keyword>
<evidence type="ECO:0000256" key="7">
    <source>
        <dbReference type="ARBA" id="ARBA00023034"/>
    </source>
</evidence>
<evidence type="ECO:0000256" key="6">
    <source>
        <dbReference type="ARBA" id="ARBA00022989"/>
    </source>
</evidence>
<keyword evidence="3" id="KW-0808">Transferase</keyword>
<evidence type="ECO:0000256" key="11">
    <source>
        <dbReference type="SAM" id="Phobius"/>
    </source>
</evidence>
<evidence type="ECO:0000256" key="1">
    <source>
        <dbReference type="ARBA" id="ARBA00004323"/>
    </source>
</evidence>
<dbReference type="InterPro" id="IPR027417">
    <property type="entry name" value="P-loop_NTPase"/>
</dbReference>
<dbReference type="Gene3D" id="3.40.50.300">
    <property type="entry name" value="P-loop containing nucleotide triphosphate hydrolases"/>
    <property type="match status" value="1"/>
</dbReference>
<evidence type="ECO:0000256" key="3">
    <source>
        <dbReference type="ARBA" id="ARBA00022679"/>
    </source>
</evidence>
<sequence length="504" mass="59035">MARKKDLRFLSCLVVFMVMCLAMYLVILSQPKKHGHKPSKKHLIHKKSRSESQPSPASLSHNNNVLPQQKSHPQQCTEKKRIALLKNHKVGGDTVKNILNRYGYNKNLTFLIPRSFAPSLAYPYNLNPNTVIGRPPNKTYDIWVHHAVFERDVFRKYFPNDTVFLTILRNPLSHFKSVWNHYQLRKKFGIPTTKIDSILMFLREPAIYDPICGHGSHEPLCFTQNSMAADLGFPLKDNEKLQSLKSEKTRMAMAQKFVQRIQEDFPFVMIMEYFDESLVLLKRMMCWSMKDIVYYSVNSKRYSYKHVEIEGKDKERHEEWNYVDYALYDHFNKTFWQKVGEAGNGFWEEVRFFRMVNEKMRDHCAALIQKGAPCSRYGATLEVSDTQWGPGFTIDREFCLLARRGLRCHFTLQAERLTRALGLRSKGTHKSALNAAEKELNRHCNYCQLKIRCNKEDYLAHFYREGYISARQYGEFKKISFPKLSSCSLPPTVLRPESQQKLTR</sequence>
<gene>
    <name evidence="13" type="primary">LOC109477037</name>
</gene>
<evidence type="ECO:0000256" key="5">
    <source>
        <dbReference type="ARBA" id="ARBA00022968"/>
    </source>
</evidence>